<feature type="compositionally biased region" description="Basic residues" evidence="1">
    <location>
        <begin position="13"/>
        <end position="24"/>
    </location>
</feature>
<sequence length="66" mass="7755">MRPFKPPPFSNSGRRHPPRRNKRDIRRSCHVDICSLCLASRKIGEDLKKIYTKPCDNQFHDDQSFG</sequence>
<gene>
    <name evidence="2" type="ORF">EVAR_25991_1</name>
</gene>
<name>A0A4C1V278_EUMVA</name>
<protein>
    <submittedName>
        <fullName evidence="2">Uncharacterized protein</fullName>
    </submittedName>
</protein>
<accession>A0A4C1V278</accession>
<evidence type="ECO:0000256" key="1">
    <source>
        <dbReference type="SAM" id="MobiDB-lite"/>
    </source>
</evidence>
<proteinExistence type="predicted"/>
<evidence type="ECO:0000313" key="2">
    <source>
        <dbReference type="EMBL" id="GBP32630.1"/>
    </source>
</evidence>
<feature type="region of interest" description="Disordered" evidence="1">
    <location>
        <begin position="1"/>
        <end position="24"/>
    </location>
</feature>
<reference evidence="2 3" key="1">
    <citation type="journal article" date="2019" name="Commun. Biol.">
        <title>The bagworm genome reveals a unique fibroin gene that provides high tensile strength.</title>
        <authorList>
            <person name="Kono N."/>
            <person name="Nakamura H."/>
            <person name="Ohtoshi R."/>
            <person name="Tomita M."/>
            <person name="Numata K."/>
            <person name="Arakawa K."/>
        </authorList>
    </citation>
    <scope>NUCLEOTIDE SEQUENCE [LARGE SCALE GENOMIC DNA]</scope>
</reference>
<dbReference type="EMBL" id="BGZK01000262">
    <property type="protein sequence ID" value="GBP32630.1"/>
    <property type="molecule type" value="Genomic_DNA"/>
</dbReference>
<comment type="caution">
    <text evidence="2">The sequence shown here is derived from an EMBL/GenBank/DDBJ whole genome shotgun (WGS) entry which is preliminary data.</text>
</comment>
<evidence type="ECO:0000313" key="3">
    <source>
        <dbReference type="Proteomes" id="UP000299102"/>
    </source>
</evidence>
<organism evidence="2 3">
    <name type="scientific">Eumeta variegata</name>
    <name type="common">Bagworm moth</name>
    <name type="synonym">Eumeta japonica</name>
    <dbReference type="NCBI Taxonomy" id="151549"/>
    <lineage>
        <taxon>Eukaryota</taxon>
        <taxon>Metazoa</taxon>
        <taxon>Ecdysozoa</taxon>
        <taxon>Arthropoda</taxon>
        <taxon>Hexapoda</taxon>
        <taxon>Insecta</taxon>
        <taxon>Pterygota</taxon>
        <taxon>Neoptera</taxon>
        <taxon>Endopterygota</taxon>
        <taxon>Lepidoptera</taxon>
        <taxon>Glossata</taxon>
        <taxon>Ditrysia</taxon>
        <taxon>Tineoidea</taxon>
        <taxon>Psychidae</taxon>
        <taxon>Oiketicinae</taxon>
        <taxon>Eumeta</taxon>
    </lineage>
</organism>
<keyword evidence="3" id="KW-1185">Reference proteome</keyword>
<dbReference type="AlphaFoldDB" id="A0A4C1V278"/>
<dbReference type="Proteomes" id="UP000299102">
    <property type="component" value="Unassembled WGS sequence"/>
</dbReference>